<sequence length="209" mass="22499">MSLPITGPRRPMTPEQAAAMPPGLWLAGALGPRRRDGAVVRWGTDPDHLVTVPAGVRWDVIAMPHGTGTRVLEELLGAAQSEEVGPVLADTRYGCSYWLIPLGSFPTCRAMAPQVQLFLPGQGLQVPDPDPDPDAPGAEGEVVPSVTWVHWPTTTGTLTHPRRLAGLLASVRRTRKPSRCLAATMRRPGACSRRPPHARTRPPWGQNTG</sequence>
<evidence type="ECO:0000313" key="3">
    <source>
        <dbReference type="Proteomes" id="UP001500037"/>
    </source>
</evidence>
<reference evidence="3" key="1">
    <citation type="journal article" date="2019" name="Int. J. Syst. Evol. Microbiol.">
        <title>The Global Catalogue of Microorganisms (GCM) 10K type strain sequencing project: providing services to taxonomists for standard genome sequencing and annotation.</title>
        <authorList>
            <consortium name="The Broad Institute Genomics Platform"/>
            <consortium name="The Broad Institute Genome Sequencing Center for Infectious Disease"/>
            <person name="Wu L."/>
            <person name="Ma J."/>
        </authorList>
    </citation>
    <scope>NUCLEOTIDE SEQUENCE [LARGE SCALE GENOMIC DNA]</scope>
    <source>
        <strain evidence="3">JCM 13004</strain>
    </source>
</reference>
<organism evidence="2 3">
    <name type="scientific">Kitasatospora nipponensis</name>
    <dbReference type="NCBI Taxonomy" id="258049"/>
    <lineage>
        <taxon>Bacteria</taxon>
        <taxon>Bacillati</taxon>
        <taxon>Actinomycetota</taxon>
        <taxon>Actinomycetes</taxon>
        <taxon>Kitasatosporales</taxon>
        <taxon>Streptomycetaceae</taxon>
        <taxon>Kitasatospora</taxon>
    </lineage>
</organism>
<evidence type="ECO:0000256" key="1">
    <source>
        <dbReference type="SAM" id="MobiDB-lite"/>
    </source>
</evidence>
<name>A0ABP4GW79_9ACTN</name>
<evidence type="ECO:0008006" key="4">
    <source>
        <dbReference type="Google" id="ProtNLM"/>
    </source>
</evidence>
<dbReference type="Proteomes" id="UP001500037">
    <property type="component" value="Unassembled WGS sequence"/>
</dbReference>
<accession>A0ABP4GW79</accession>
<dbReference type="EMBL" id="BAAALF010000051">
    <property type="protein sequence ID" value="GAA1239963.1"/>
    <property type="molecule type" value="Genomic_DNA"/>
</dbReference>
<keyword evidence="3" id="KW-1185">Reference proteome</keyword>
<gene>
    <name evidence="2" type="ORF">GCM10009665_33540</name>
</gene>
<feature type="region of interest" description="Disordered" evidence="1">
    <location>
        <begin position="184"/>
        <end position="209"/>
    </location>
</feature>
<comment type="caution">
    <text evidence="2">The sequence shown here is derived from an EMBL/GenBank/DDBJ whole genome shotgun (WGS) entry which is preliminary data.</text>
</comment>
<evidence type="ECO:0000313" key="2">
    <source>
        <dbReference type="EMBL" id="GAA1239963.1"/>
    </source>
</evidence>
<protein>
    <recommendedName>
        <fullName evidence="4">Bifunctional DNA primase/polymerase-like protein</fullName>
    </recommendedName>
</protein>
<proteinExistence type="predicted"/>